<dbReference type="SUPFAM" id="SSF54171">
    <property type="entry name" value="DNA-binding domain"/>
    <property type="match status" value="1"/>
</dbReference>
<dbReference type="Proteomes" id="UP000828101">
    <property type="component" value="Segment"/>
</dbReference>
<name>A0AAE8YWW8_9CAUD</name>
<sequence length="251" mass="29729">MINRLGETNYNRYGSKMTIVEYNNASDIVVEFDNGYKINTQYRAFIKGVVKNVYDKSVYGVGFIGEGHYTVMDKNGNKTSKQYNAWSSMLERCYHDELKKRHPSYIDCTSVEEWHNFQKFSKWYDENYYEIEGQKMHLDKDILNKKNKIYSPKTCVFVPQRINSLFTKREQSRNIFIGVHYNKGNSKYQAKCSDVDGKQRHIGYYDTPQKAFFAYKSYKEAVIKEVANNYIDRIPEKLYSALMKYEVEIDD</sequence>
<evidence type="ECO:0000313" key="2">
    <source>
        <dbReference type="Proteomes" id="UP000828101"/>
    </source>
</evidence>
<proteinExistence type="predicted"/>
<organism evidence="1 2">
    <name type="scientific">Bacillus phage vB_BanS_Skywalker</name>
    <dbReference type="NCBI Taxonomy" id="2894789"/>
    <lineage>
        <taxon>Viruses</taxon>
        <taxon>Duplodnaviria</taxon>
        <taxon>Heunggongvirae</taxon>
        <taxon>Uroviricota</taxon>
        <taxon>Caudoviricetes</taxon>
        <taxon>Joanripponvirinae</taxon>
        <taxon>Tsamsavirus</taxon>
        <taxon>Tsamsavirus skywalker</taxon>
    </lineage>
</organism>
<gene>
    <name evidence="1" type="ORF">SKYWALKER_251</name>
</gene>
<dbReference type="EMBL" id="OK499994">
    <property type="protein sequence ID" value="UGO51408.1"/>
    <property type="molecule type" value="Genomic_DNA"/>
</dbReference>
<reference evidence="1 2" key="1">
    <citation type="submission" date="2021-10" db="EMBL/GenBank/DDBJ databases">
        <authorList>
            <person name="James R."/>
            <person name="Lavering E.D."/>
            <person name="Fairholm J.D."/>
            <person name="Ogilvie B.H."/>
            <person name="Thurgood T.L."/>
            <person name="Hyer A."/>
            <person name="Robison R.A."/>
            <person name="Grose J.H."/>
        </authorList>
    </citation>
    <scope>NUCLEOTIDE SEQUENCE [LARGE SCALE GENOMIC DNA]</scope>
</reference>
<keyword evidence="1" id="KW-0238">DNA-binding</keyword>
<evidence type="ECO:0000313" key="1">
    <source>
        <dbReference type="EMBL" id="UGO51408.1"/>
    </source>
</evidence>
<keyword evidence="2" id="KW-1185">Reference proteome</keyword>
<protein>
    <submittedName>
        <fullName evidence="1">DNA-binding domain protein</fullName>
    </submittedName>
</protein>
<dbReference type="GO" id="GO:0003677">
    <property type="term" value="F:DNA binding"/>
    <property type="evidence" value="ECO:0007669"/>
    <property type="project" value="UniProtKB-KW"/>
</dbReference>
<dbReference type="InterPro" id="IPR016177">
    <property type="entry name" value="DNA-bd_dom_sf"/>
</dbReference>
<accession>A0AAE8YWW8</accession>